<evidence type="ECO:0000313" key="14">
    <source>
        <dbReference type="EMBL" id="AGX06888.1"/>
    </source>
</evidence>
<dbReference type="SUPFAM" id="SSF103190">
    <property type="entry name" value="Sensory domain-like"/>
    <property type="match status" value="1"/>
</dbReference>
<keyword evidence="8 10" id="KW-0807">Transducer</keyword>
<dbReference type="EMBL" id="CP006643">
    <property type="protein sequence ID" value="AGX06888.1"/>
    <property type="molecule type" value="Genomic_DNA"/>
</dbReference>
<keyword evidence="4" id="KW-0145">Chemotaxis</keyword>
<evidence type="ECO:0000256" key="4">
    <source>
        <dbReference type="ARBA" id="ARBA00022500"/>
    </source>
</evidence>
<comment type="subcellular location">
    <subcellularLocation>
        <location evidence="1">Cell membrane</location>
        <topology evidence="1">Multi-pass membrane protein</topology>
    </subcellularLocation>
</comment>
<keyword evidence="15" id="KW-1185">Reference proteome</keyword>
<evidence type="ECO:0000259" key="13">
    <source>
        <dbReference type="PROSITE" id="PS50885"/>
    </source>
</evidence>
<evidence type="ECO:0000256" key="10">
    <source>
        <dbReference type="PROSITE-ProRule" id="PRU00284"/>
    </source>
</evidence>
<evidence type="ECO:0000256" key="2">
    <source>
        <dbReference type="ARBA" id="ARBA00022475"/>
    </source>
</evidence>
<evidence type="ECO:0000256" key="8">
    <source>
        <dbReference type="ARBA" id="ARBA00023224"/>
    </source>
</evidence>
<dbReference type="Pfam" id="PF00672">
    <property type="entry name" value="HAMP"/>
    <property type="match status" value="1"/>
</dbReference>
<evidence type="ECO:0000256" key="6">
    <source>
        <dbReference type="ARBA" id="ARBA00022989"/>
    </source>
</evidence>
<dbReference type="PANTHER" id="PTHR32089:SF114">
    <property type="entry name" value="METHYL-ACCEPTING CHEMOTAXIS PROTEIN MCPB"/>
    <property type="match status" value="1"/>
</dbReference>
<feature type="transmembrane region" description="Helical" evidence="11">
    <location>
        <begin position="190"/>
        <end position="209"/>
    </location>
</feature>
<keyword evidence="7 11" id="KW-0472">Membrane</keyword>
<accession>U5LHG9</accession>
<dbReference type="PANTHER" id="PTHR32089">
    <property type="entry name" value="METHYL-ACCEPTING CHEMOTAXIS PROTEIN MCPB"/>
    <property type="match status" value="1"/>
</dbReference>
<dbReference type="GO" id="GO:0005886">
    <property type="term" value="C:plasma membrane"/>
    <property type="evidence" value="ECO:0007669"/>
    <property type="project" value="UniProtKB-SubCell"/>
</dbReference>
<dbReference type="Gene3D" id="1.10.287.950">
    <property type="entry name" value="Methyl-accepting chemotaxis protein"/>
    <property type="match status" value="1"/>
</dbReference>
<dbReference type="Proteomes" id="UP000017805">
    <property type="component" value="Chromosome"/>
</dbReference>
<evidence type="ECO:0000256" key="7">
    <source>
        <dbReference type="ARBA" id="ARBA00023136"/>
    </source>
</evidence>
<organism evidence="14 15">
    <name type="scientific">Bacillus infantis NRRL B-14911</name>
    <dbReference type="NCBI Taxonomy" id="1367477"/>
    <lineage>
        <taxon>Bacteria</taxon>
        <taxon>Bacillati</taxon>
        <taxon>Bacillota</taxon>
        <taxon>Bacilli</taxon>
        <taxon>Bacillales</taxon>
        <taxon>Bacillaceae</taxon>
        <taxon>Bacillus</taxon>
    </lineage>
</organism>
<reference evidence="14 15" key="1">
    <citation type="submission" date="2013-07" db="EMBL/GenBank/DDBJ databases">
        <title>Complete genome sequence of Bacillus infantis NRRL B-14911 that has potential to induce cardiac disease by antigenic mimicry.</title>
        <authorList>
            <person name="Massilamany C."/>
            <person name="Smith T.P.L."/>
            <person name="Loy J.D."/>
            <person name="Barletta R."/>
            <person name="Reddy J."/>
        </authorList>
    </citation>
    <scope>NUCLEOTIDE SEQUENCE [LARGE SCALE GENOMIC DNA]</scope>
    <source>
        <strain evidence="14 15">NRRL B-14911</strain>
    </source>
</reference>
<evidence type="ECO:0000256" key="9">
    <source>
        <dbReference type="ARBA" id="ARBA00029447"/>
    </source>
</evidence>
<dbReference type="InterPro" id="IPR004089">
    <property type="entry name" value="MCPsignal_dom"/>
</dbReference>
<dbReference type="PATRIC" id="fig|1367477.3.peg.5046"/>
<comment type="similarity">
    <text evidence="9">Belongs to the methyl-accepting chemotaxis (MCP) protein family.</text>
</comment>
<gene>
    <name evidence="14" type="ORF">N288_25280</name>
</gene>
<dbReference type="CDD" id="cd06225">
    <property type="entry name" value="HAMP"/>
    <property type="match status" value="1"/>
</dbReference>
<name>U5LHG9_9BACI</name>
<keyword evidence="6 11" id="KW-1133">Transmembrane helix</keyword>
<dbReference type="GO" id="GO:0007165">
    <property type="term" value="P:signal transduction"/>
    <property type="evidence" value="ECO:0007669"/>
    <property type="project" value="UniProtKB-KW"/>
</dbReference>
<feature type="transmembrane region" description="Helical" evidence="11">
    <location>
        <begin position="12"/>
        <end position="34"/>
    </location>
</feature>
<protein>
    <submittedName>
        <fullName evidence="14">Methyl-accepting chemotaxis protein</fullName>
    </submittedName>
</protein>
<evidence type="ECO:0000256" key="5">
    <source>
        <dbReference type="ARBA" id="ARBA00022692"/>
    </source>
</evidence>
<dbReference type="InterPro" id="IPR029151">
    <property type="entry name" value="Sensor-like_sf"/>
</dbReference>
<dbReference type="SMART" id="SM00304">
    <property type="entry name" value="HAMP"/>
    <property type="match status" value="1"/>
</dbReference>
<proteinExistence type="inferred from homology"/>
<keyword evidence="2" id="KW-1003">Cell membrane</keyword>
<evidence type="ECO:0000259" key="12">
    <source>
        <dbReference type="PROSITE" id="PS50111"/>
    </source>
</evidence>
<dbReference type="Pfam" id="PF00015">
    <property type="entry name" value="MCPsignal"/>
    <property type="match status" value="1"/>
</dbReference>
<keyword evidence="3" id="KW-0488">Methylation</keyword>
<evidence type="ECO:0000256" key="1">
    <source>
        <dbReference type="ARBA" id="ARBA00004651"/>
    </source>
</evidence>
<dbReference type="GO" id="GO:0006935">
    <property type="term" value="P:chemotaxis"/>
    <property type="evidence" value="ECO:0007669"/>
    <property type="project" value="UniProtKB-KW"/>
</dbReference>
<dbReference type="Gene3D" id="6.10.340.10">
    <property type="match status" value="1"/>
</dbReference>
<evidence type="ECO:0000313" key="15">
    <source>
        <dbReference type="Proteomes" id="UP000017805"/>
    </source>
</evidence>
<feature type="domain" description="HAMP" evidence="13">
    <location>
        <begin position="210"/>
        <end position="262"/>
    </location>
</feature>
<dbReference type="InterPro" id="IPR033463">
    <property type="entry name" value="sCache_3"/>
</dbReference>
<dbReference type="InterPro" id="IPR003660">
    <property type="entry name" value="HAMP_dom"/>
</dbReference>
<dbReference type="CDD" id="cd11386">
    <property type="entry name" value="MCP_signal"/>
    <property type="match status" value="1"/>
</dbReference>
<dbReference type="PROSITE" id="PS50885">
    <property type="entry name" value="HAMP"/>
    <property type="match status" value="1"/>
</dbReference>
<dbReference type="KEGG" id="bif:N288_25280"/>
<dbReference type="AlphaFoldDB" id="U5LHG9"/>
<keyword evidence="5 11" id="KW-0812">Transmembrane</keyword>
<dbReference type="STRING" id="1367477.N288_25280"/>
<dbReference type="SMART" id="SM00283">
    <property type="entry name" value="MA"/>
    <property type="match status" value="1"/>
</dbReference>
<dbReference type="SUPFAM" id="SSF58104">
    <property type="entry name" value="Methyl-accepting chemotaxis protein (MCP) signaling domain"/>
    <property type="match status" value="1"/>
</dbReference>
<feature type="domain" description="Methyl-accepting transducer" evidence="12">
    <location>
        <begin position="281"/>
        <end position="517"/>
    </location>
</feature>
<evidence type="ECO:0000256" key="3">
    <source>
        <dbReference type="ARBA" id="ARBA00022481"/>
    </source>
</evidence>
<dbReference type="Pfam" id="PF17202">
    <property type="entry name" value="sCache_3_3"/>
    <property type="match status" value="1"/>
</dbReference>
<evidence type="ECO:0000256" key="11">
    <source>
        <dbReference type="SAM" id="Phobius"/>
    </source>
</evidence>
<dbReference type="PROSITE" id="PS50111">
    <property type="entry name" value="CHEMOTAXIS_TRANSDUC_2"/>
    <property type="match status" value="1"/>
</dbReference>
<sequence length="567" mass="61438">MGRMKKFEFKLGTKINLIVISIIFVLSAVIGFVVKQEVTKGVQEFATEKAKGDLRLAYRYINNIHPGDWEVRGNKLYKGSALLNDNYEIVDEIAEDTGDTVTIFLGDTRITTNVMIDGERAIGTRASPEVVNTVIKNKTNYYGQANVAGNTYQTAYMPLQAASGEVVGIFYVGASEEKINEILSSVLSKLLFALLVMAVLASIIVYWFTHKMKKRLANIANALEMAGKGEFTAKINDRSRDELGSLSASYNQMSENLKTMVHEVIFTTEQLASSSEQLTASSEQTSIATETITESIQQVANGAEHSTTSVQESSLALDEVAKGIHSIAENASVVSEVSVRAVEKAKEGGVFVSNTVKQINRINRSVAASGEIIKSLEHRSQEIEEITKAITDIANQTNLLALNAAIEAARAGEHGKGFAVVADEVRKLAEQSQQSSSQISALIKTIQEDMEQSNGSIEQVSVYVKEGLAIVNQTSDNFKEILDYMGRLTEETNDMAATSEQISASTQEVSATVAGIINISEKTSMHSQNVAASAEEQLASMEEIAASASALSNLADDLKELVSKFKI</sequence>
<dbReference type="HOGENOM" id="CLU_000445_107_19_9"/>